<feature type="binding site" evidence="14 15">
    <location>
        <position position="105"/>
    </location>
    <ligand>
        <name>a divalent metal cation</name>
        <dbReference type="ChEBI" id="CHEBI:60240"/>
    </ligand>
</feature>
<comment type="catalytic activity">
    <reaction evidence="1 14 15 16">
        <text>Endonucleolytic cleavage to 5'-phosphomonoester.</text>
        <dbReference type="EC" id="3.1.26.4"/>
    </reaction>
</comment>
<dbReference type="GO" id="GO:0005737">
    <property type="term" value="C:cytoplasm"/>
    <property type="evidence" value="ECO:0007669"/>
    <property type="project" value="UniProtKB-SubCell"/>
</dbReference>
<evidence type="ECO:0000256" key="16">
    <source>
        <dbReference type="RuleBase" id="RU003515"/>
    </source>
</evidence>
<evidence type="ECO:0000256" key="7">
    <source>
        <dbReference type="ARBA" id="ARBA00019179"/>
    </source>
</evidence>
<feature type="binding site" evidence="14 15">
    <location>
        <position position="7"/>
    </location>
    <ligand>
        <name>a divalent metal cation</name>
        <dbReference type="ChEBI" id="CHEBI:60240"/>
    </ligand>
</feature>
<evidence type="ECO:0000313" key="18">
    <source>
        <dbReference type="EMBL" id="QSG05233.1"/>
    </source>
</evidence>
<dbReference type="GO" id="GO:0004523">
    <property type="term" value="F:RNA-DNA hybrid ribonuclease activity"/>
    <property type="evidence" value="ECO:0007669"/>
    <property type="project" value="UniProtKB-UniRule"/>
</dbReference>
<evidence type="ECO:0000256" key="11">
    <source>
        <dbReference type="ARBA" id="ARBA00022759"/>
    </source>
</evidence>
<dbReference type="InterPro" id="IPR020787">
    <property type="entry name" value="RNase_HII_arc"/>
</dbReference>
<evidence type="ECO:0000256" key="2">
    <source>
        <dbReference type="ARBA" id="ARBA00001946"/>
    </source>
</evidence>
<keyword evidence="11 14" id="KW-0255">Endonuclease</keyword>
<dbReference type="RefSeq" id="WP_229114974.1">
    <property type="nucleotide sequence ID" value="NZ_CP064787.1"/>
</dbReference>
<dbReference type="SUPFAM" id="SSF53098">
    <property type="entry name" value="Ribonuclease H-like"/>
    <property type="match status" value="1"/>
</dbReference>
<keyword evidence="13 14" id="KW-0464">Manganese</keyword>
<proteinExistence type="inferred from homology"/>
<keyword evidence="9 14" id="KW-0540">Nuclease</keyword>
<dbReference type="PANTHER" id="PTHR10954:SF23">
    <property type="entry name" value="RIBONUCLEASE"/>
    <property type="match status" value="1"/>
</dbReference>
<evidence type="ECO:0000256" key="1">
    <source>
        <dbReference type="ARBA" id="ARBA00000077"/>
    </source>
</evidence>
<protein>
    <recommendedName>
        <fullName evidence="7 14">Ribonuclease HII</fullName>
        <shortName evidence="14">RNase HII</shortName>
        <ecNumber evidence="6 14">3.1.26.4</ecNumber>
    </recommendedName>
</protein>
<evidence type="ECO:0000259" key="17">
    <source>
        <dbReference type="PROSITE" id="PS51975"/>
    </source>
</evidence>
<dbReference type="HAMAP" id="MF_00052_A">
    <property type="entry name" value="RNase_HII_A"/>
    <property type="match status" value="1"/>
</dbReference>
<keyword evidence="10 14" id="KW-0479">Metal-binding</keyword>
<accession>A0A897N1P7</accession>
<feature type="domain" description="RNase H type-2" evidence="17">
    <location>
        <begin position="1"/>
        <end position="210"/>
    </location>
</feature>
<evidence type="ECO:0000256" key="8">
    <source>
        <dbReference type="ARBA" id="ARBA00022490"/>
    </source>
</evidence>
<dbReference type="GO" id="GO:0006298">
    <property type="term" value="P:mismatch repair"/>
    <property type="evidence" value="ECO:0007669"/>
    <property type="project" value="TreeGrafter"/>
</dbReference>
<evidence type="ECO:0000256" key="10">
    <source>
        <dbReference type="ARBA" id="ARBA00022723"/>
    </source>
</evidence>
<sequence length="217" mass="22821">MRFGVDEAGKGPVLGSMFAAAVLADPDALPGDVGDSKTVAAGRRTEMAGEIRAAADRVAVAEITVEEIDDEETDMNTLTVEAHARALSKLLAGRDASAGISGFVDAGDSNAVRFGQRLRERLDADVDLRAEHEADATYRIVGAASVIAKVARDAHVRALSAKYGDVGSGYPSDPTTRAFLDGYVETYDELPECARESWQTSKDALAAAAQASLDAFE</sequence>
<dbReference type="Proteomes" id="UP000663525">
    <property type="component" value="Chromosome"/>
</dbReference>
<evidence type="ECO:0000256" key="3">
    <source>
        <dbReference type="ARBA" id="ARBA00004065"/>
    </source>
</evidence>
<dbReference type="GO" id="GO:0032299">
    <property type="term" value="C:ribonuclease H2 complex"/>
    <property type="evidence" value="ECO:0007669"/>
    <property type="project" value="TreeGrafter"/>
</dbReference>
<dbReference type="GO" id="GO:0030145">
    <property type="term" value="F:manganese ion binding"/>
    <property type="evidence" value="ECO:0007669"/>
    <property type="project" value="UniProtKB-UniRule"/>
</dbReference>
<evidence type="ECO:0000256" key="5">
    <source>
        <dbReference type="ARBA" id="ARBA00007383"/>
    </source>
</evidence>
<organism evidence="18 19">
    <name type="scientific">Halapricum desulfuricans</name>
    <dbReference type="NCBI Taxonomy" id="2841257"/>
    <lineage>
        <taxon>Archaea</taxon>
        <taxon>Methanobacteriati</taxon>
        <taxon>Methanobacteriota</taxon>
        <taxon>Stenosarchaea group</taxon>
        <taxon>Halobacteria</taxon>
        <taxon>Halobacteriales</taxon>
        <taxon>Haloarculaceae</taxon>
        <taxon>Halapricum</taxon>
    </lineage>
</organism>
<evidence type="ECO:0000256" key="13">
    <source>
        <dbReference type="ARBA" id="ARBA00023211"/>
    </source>
</evidence>
<evidence type="ECO:0000313" key="19">
    <source>
        <dbReference type="Proteomes" id="UP000663525"/>
    </source>
</evidence>
<dbReference type="GO" id="GO:0043137">
    <property type="term" value="P:DNA replication, removal of RNA primer"/>
    <property type="evidence" value="ECO:0007669"/>
    <property type="project" value="TreeGrafter"/>
</dbReference>
<keyword evidence="12 14" id="KW-0378">Hydrolase</keyword>
<evidence type="ECO:0000256" key="12">
    <source>
        <dbReference type="ARBA" id="ARBA00022801"/>
    </source>
</evidence>
<reference evidence="18" key="1">
    <citation type="submission" date="2020-11" db="EMBL/GenBank/DDBJ databases">
        <title>Carbohydrate-dependent, anaerobic sulfur respiration: A novel catabolism in halophilic archaea.</title>
        <authorList>
            <person name="Sorokin D.Y."/>
            <person name="Messina E."/>
            <person name="Smedile F."/>
            <person name="La Cono V."/>
            <person name="Hallsworth J.E."/>
            <person name="Yakimov M.M."/>
        </authorList>
    </citation>
    <scope>NUCLEOTIDE SEQUENCE</scope>
    <source>
        <strain evidence="18">HSR12-1</strain>
    </source>
</reference>
<dbReference type="InterPro" id="IPR012337">
    <property type="entry name" value="RNaseH-like_sf"/>
</dbReference>
<keyword evidence="8 14" id="KW-0963">Cytoplasm</keyword>
<dbReference type="AlphaFoldDB" id="A0A897N1P7"/>
<evidence type="ECO:0000256" key="6">
    <source>
        <dbReference type="ARBA" id="ARBA00012180"/>
    </source>
</evidence>
<dbReference type="Gene3D" id="3.30.420.10">
    <property type="entry name" value="Ribonuclease H-like superfamily/Ribonuclease H"/>
    <property type="match status" value="1"/>
</dbReference>
<comment type="subcellular location">
    <subcellularLocation>
        <location evidence="4 14">Cytoplasm</location>
    </subcellularLocation>
</comment>
<feature type="binding site" evidence="14 15">
    <location>
        <position position="6"/>
    </location>
    <ligand>
        <name>a divalent metal cation</name>
        <dbReference type="ChEBI" id="CHEBI:60240"/>
    </ligand>
</feature>
<comment type="cofactor">
    <cofactor evidence="14 15">
        <name>Mn(2+)</name>
        <dbReference type="ChEBI" id="CHEBI:29035"/>
    </cofactor>
    <cofactor evidence="14 15">
        <name>Mg(2+)</name>
        <dbReference type="ChEBI" id="CHEBI:18420"/>
    </cofactor>
    <text evidence="14 15">Manganese or magnesium. Binds 1 divalent metal ion per monomer in the absence of substrate. May bind a second metal ion after substrate binding.</text>
</comment>
<gene>
    <name evidence="14 18" type="primary">rnhB</name>
    <name evidence="18" type="ORF">HSR121_0883</name>
</gene>
<dbReference type="EMBL" id="CP064787">
    <property type="protein sequence ID" value="QSG05233.1"/>
    <property type="molecule type" value="Genomic_DNA"/>
</dbReference>
<dbReference type="EC" id="3.1.26.4" evidence="6 14"/>
<dbReference type="CDD" id="cd07180">
    <property type="entry name" value="RNase_HII_archaea_like"/>
    <property type="match status" value="1"/>
</dbReference>
<dbReference type="FunFam" id="1.10.10.460:FF:000001">
    <property type="entry name" value="Ribonuclease"/>
    <property type="match status" value="1"/>
</dbReference>
<evidence type="ECO:0000256" key="4">
    <source>
        <dbReference type="ARBA" id="ARBA00004496"/>
    </source>
</evidence>
<evidence type="ECO:0000256" key="9">
    <source>
        <dbReference type="ARBA" id="ARBA00022722"/>
    </source>
</evidence>
<dbReference type="PANTHER" id="PTHR10954">
    <property type="entry name" value="RIBONUCLEASE H2 SUBUNIT A"/>
    <property type="match status" value="1"/>
</dbReference>
<dbReference type="InterPro" id="IPR024567">
    <property type="entry name" value="RNase_HII/HIII_dom"/>
</dbReference>
<evidence type="ECO:0000256" key="14">
    <source>
        <dbReference type="HAMAP-Rule" id="MF_00052"/>
    </source>
</evidence>
<dbReference type="InterPro" id="IPR004649">
    <property type="entry name" value="RNase_H2_suA"/>
</dbReference>
<dbReference type="PROSITE" id="PS51975">
    <property type="entry name" value="RNASE_H_2"/>
    <property type="match status" value="1"/>
</dbReference>
<comment type="cofactor">
    <cofactor evidence="2">
        <name>Mg(2+)</name>
        <dbReference type="ChEBI" id="CHEBI:18420"/>
    </cofactor>
</comment>
<evidence type="ECO:0000256" key="15">
    <source>
        <dbReference type="PROSITE-ProRule" id="PRU01319"/>
    </source>
</evidence>
<comment type="similarity">
    <text evidence="5 14 16">Belongs to the RNase HII family.</text>
</comment>
<dbReference type="NCBIfam" id="TIGR00729">
    <property type="entry name" value="ribonuclease HII"/>
    <property type="match status" value="1"/>
</dbReference>
<name>A0A897N1P7_9EURY</name>
<dbReference type="Gene3D" id="1.10.10.460">
    <property type="entry name" value="Ribonuclease hii. Domain 2"/>
    <property type="match status" value="1"/>
</dbReference>
<dbReference type="GeneID" id="68854512"/>
<dbReference type="InterPro" id="IPR036397">
    <property type="entry name" value="RNaseH_sf"/>
</dbReference>
<dbReference type="InterPro" id="IPR001352">
    <property type="entry name" value="RNase_HII/HIII"/>
</dbReference>
<dbReference type="InterPro" id="IPR023160">
    <property type="entry name" value="RNase_HII_hlx-loop-hlx_cap_dom"/>
</dbReference>
<dbReference type="Pfam" id="PF01351">
    <property type="entry name" value="RNase_HII"/>
    <property type="match status" value="1"/>
</dbReference>
<comment type="function">
    <text evidence="3 14 16">Endonuclease that specifically degrades the RNA of RNA-DNA hybrids.</text>
</comment>
<dbReference type="GO" id="GO:0003723">
    <property type="term" value="F:RNA binding"/>
    <property type="evidence" value="ECO:0007669"/>
    <property type="project" value="UniProtKB-UniRule"/>
</dbReference>